<dbReference type="Proteomes" id="UP001151760">
    <property type="component" value="Unassembled WGS sequence"/>
</dbReference>
<name>A0ABQ5BDT9_9ASTR</name>
<keyword evidence="2" id="KW-1185">Reference proteome</keyword>
<dbReference type="EMBL" id="BQNB010013036">
    <property type="protein sequence ID" value="GJT11049.1"/>
    <property type="molecule type" value="Genomic_DNA"/>
</dbReference>
<organism evidence="1 2">
    <name type="scientific">Tanacetum coccineum</name>
    <dbReference type="NCBI Taxonomy" id="301880"/>
    <lineage>
        <taxon>Eukaryota</taxon>
        <taxon>Viridiplantae</taxon>
        <taxon>Streptophyta</taxon>
        <taxon>Embryophyta</taxon>
        <taxon>Tracheophyta</taxon>
        <taxon>Spermatophyta</taxon>
        <taxon>Magnoliopsida</taxon>
        <taxon>eudicotyledons</taxon>
        <taxon>Gunneridae</taxon>
        <taxon>Pentapetalae</taxon>
        <taxon>asterids</taxon>
        <taxon>campanulids</taxon>
        <taxon>Asterales</taxon>
        <taxon>Asteraceae</taxon>
        <taxon>Asteroideae</taxon>
        <taxon>Anthemideae</taxon>
        <taxon>Anthemidinae</taxon>
        <taxon>Tanacetum</taxon>
    </lineage>
</organism>
<reference evidence="1" key="1">
    <citation type="journal article" date="2022" name="Int. J. Mol. Sci.">
        <title>Draft Genome of Tanacetum Coccineum: Genomic Comparison of Closely Related Tanacetum-Family Plants.</title>
        <authorList>
            <person name="Yamashiro T."/>
            <person name="Shiraishi A."/>
            <person name="Nakayama K."/>
            <person name="Satake H."/>
        </authorList>
    </citation>
    <scope>NUCLEOTIDE SEQUENCE</scope>
</reference>
<protein>
    <submittedName>
        <fullName evidence="1">Uncharacterized protein</fullName>
    </submittedName>
</protein>
<evidence type="ECO:0000313" key="1">
    <source>
        <dbReference type="EMBL" id="GJT11049.1"/>
    </source>
</evidence>
<sequence length="487" mass="55600">MTSFTSYAVTWRTPGELSEGVQRALLHGDDRRDEAWVHLKEEDDSDLEIHVSRDERRVGDRYRLSTLEEDQCGAVSDDRSDHYAYRVIVRHVSFLTGGDYDEFYRCVHRRVGYEVGIVGHFVVTIWLGETAIARMIGLTGDLFTQCVSEITDVNTQRDMRVAYEREVDYLRSQRQWDNIIEEEYSGVVSGLVMADHIVSSQGHISKRFFCGLMGAEVDHTASVIILRVHRTDMWSTRWRSDMTGRLIHRGTVDISDVREFHSNTRNLKGRNTLRAWIGQWEMRGRHMGDGGQVEVHEHTTCRSVRGVVVSWIWGGVGVATLGTRGWHVDKEHSSVECGIVGIRSDSSGCSVGGDSCGEFMRHDKRRTQGGSDQQHRSEHSEYLQFLCDLGVGWEWWEIERDRLDHGRIGRIVGRLRRVYRSLEKEDTAVEIEACCEDYGDEWEHSALLGRKEVDTIGIWGDMSECDRRAHTMAGALRVGVVGVSFSD</sequence>
<evidence type="ECO:0000313" key="2">
    <source>
        <dbReference type="Proteomes" id="UP001151760"/>
    </source>
</evidence>
<comment type="caution">
    <text evidence="1">The sequence shown here is derived from an EMBL/GenBank/DDBJ whole genome shotgun (WGS) entry which is preliminary data.</text>
</comment>
<reference evidence="1" key="2">
    <citation type="submission" date="2022-01" db="EMBL/GenBank/DDBJ databases">
        <authorList>
            <person name="Yamashiro T."/>
            <person name="Shiraishi A."/>
            <person name="Satake H."/>
            <person name="Nakayama K."/>
        </authorList>
    </citation>
    <scope>NUCLEOTIDE SEQUENCE</scope>
</reference>
<gene>
    <name evidence="1" type="ORF">Tco_0858091</name>
</gene>
<accession>A0ABQ5BDT9</accession>
<proteinExistence type="predicted"/>